<name>K3VFK6_FUSPC</name>
<keyword evidence="4" id="KW-0347">Helicase</keyword>
<dbReference type="InterPro" id="IPR027417">
    <property type="entry name" value="P-loop_NTPase"/>
</dbReference>
<dbReference type="InterPro" id="IPR007502">
    <property type="entry name" value="Helicase-assoc_dom"/>
</dbReference>
<keyword evidence="3" id="KW-0378">Hydrolase</keyword>
<dbReference type="Gene3D" id="3.40.50.300">
    <property type="entry name" value="P-loop containing nucleotide triphosphate hydrolases"/>
    <property type="match status" value="2"/>
</dbReference>
<dbReference type="Pfam" id="PF07717">
    <property type="entry name" value="OB_NTP_bind"/>
    <property type="match status" value="1"/>
</dbReference>
<evidence type="ECO:0000256" key="4">
    <source>
        <dbReference type="ARBA" id="ARBA00022806"/>
    </source>
</evidence>
<keyword evidence="8" id="KW-1185">Reference proteome</keyword>
<dbReference type="KEGG" id="fpu:FPSE_08247"/>
<dbReference type="GO" id="GO:1990904">
    <property type="term" value="C:ribonucleoprotein complex"/>
    <property type="evidence" value="ECO:0007669"/>
    <property type="project" value="UniProtKB-ARBA"/>
</dbReference>
<evidence type="ECO:0000256" key="2">
    <source>
        <dbReference type="ARBA" id="ARBA00022741"/>
    </source>
</evidence>
<comment type="caution">
    <text evidence="7">The sequence shown here is derived from an EMBL/GenBank/DDBJ whole genome shotgun (WGS) entry which is preliminary data.</text>
</comment>
<keyword evidence="2" id="KW-0547">Nucleotide-binding</keyword>
<dbReference type="InterPro" id="IPR002464">
    <property type="entry name" value="DNA/RNA_helicase_DEAH_CS"/>
</dbReference>
<proteinExistence type="inferred from homology"/>
<dbReference type="SUPFAM" id="SSF52540">
    <property type="entry name" value="P-loop containing nucleoside triphosphate hydrolases"/>
    <property type="match status" value="1"/>
</dbReference>
<dbReference type="PANTHER" id="PTHR18934:SF99">
    <property type="entry name" value="ATP-DEPENDENT RNA HELICASE DHX37-RELATED"/>
    <property type="match status" value="1"/>
</dbReference>
<sequence>MTSQESFNTCRELPMASLQQEFLSAYNKSQVLNIVLFDQHEPAIACTQSLRINAISAAGDTSRLVYMTDVRLLELAKSDVLFQKYGCIVIDEAHERRLATDVLLALLKSAVTSRLDLKVIVTSDTANASKFLAYFERGVHFAIPSDSFQVDIRWLLDPDPNFLELAVHTAKHIHETTGDGDILMFLTGTGEIKSACAQLKNTTKDLDVLTFPQRDNIIKQSSRRRCIITGSSRKWFTPINGIVYVIAIDTRFNPRAGLEIQSVAPISQAEARYRARQAGRSGVCYRLYTKSDFDEVLLPTVLPPILVSDLSELVLQLKAMGINDVANFDFVDKPHPEVFLHALEDLHAMGYLTDVGVITERGQKAARLPVHPLWYNALERAHELGCSDELITIAATKSIRNYILTRPPATRQAADLAHQQFACPMSDHITELNAFHAYLDTEASSDHSDALQSWCSTAFLSMQALEDVKRIRIKLVESFAELFGAPSKRANFESRDYDLGIRKALAWAFVHRVAFRDPKSGSDQYRLFHFNWQAAIHPRSSLVGLDHQWIVHSTFVYSHRQYFQTVTAIEPEWLISSNVLRDPTTSERRAGR</sequence>
<keyword evidence="5" id="KW-0067">ATP-binding</keyword>
<dbReference type="InterPro" id="IPR011709">
    <property type="entry name" value="DEAD-box_helicase_OB_fold"/>
</dbReference>
<dbReference type="GO" id="GO:0016787">
    <property type="term" value="F:hydrolase activity"/>
    <property type="evidence" value="ECO:0007669"/>
    <property type="project" value="UniProtKB-KW"/>
</dbReference>
<organism evidence="7 8">
    <name type="scientific">Fusarium pseudograminearum (strain CS3096)</name>
    <name type="common">Wheat and barley crown-rot fungus</name>
    <dbReference type="NCBI Taxonomy" id="1028729"/>
    <lineage>
        <taxon>Eukaryota</taxon>
        <taxon>Fungi</taxon>
        <taxon>Dikarya</taxon>
        <taxon>Ascomycota</taxon>
        <taxon>Pezizomycotina</taxon>
        <taxon>Sordariomycetes</taxon>
        <taxon>Hypocreomycetidae</taxon>
        <taxon>Hypocreales</taxon>
        <taxon>Nectriaceae</taxon>
        <taxon>Fusarium</taxon>
    </lineage>
</organism>
<protein>
    <recommendedName>
        <fullName evidence="6">Helicase-associated domain-containing protein</fullName>
    </recommendedName>
</protein>
<dbReference type="EMBL" id="AFNW01000284">
    <property type="protein sequence ID" value="EKJ71608.1"/>
    <property type="molecule type" value="Genomic_DNA"/>
</dbReference>
<evidence type="ECO:0000313" key="8">
    <source>
        <dbReference type="Proteomes" id="UP000007978"/>
    </source>
</evidence>
<dbReference type="GeneID" id="20366865"/>
<dbReference type="PANTHER" id="PTHR18934">
    <property type="entry name" value="ATP-DEPENDENT RNA HELICASE"/>
    <property type="match status" value="1"/>
</dbReference>
<feature type="domain" description="Helicase-associated" evidence="6">
    <location>
        <begin position="341"/>
        <end position="432"/>
    </location>
</feature>
<evidence type="ECO:0000256" key="3">
    <source>
        <dbReference type="ARBA" id="ARBA00022801"/>
    </source>
</evidence>
<dbReference type="GO" id="GO:0005524">
    <property type="term" value="F:ATP binding"/>
    <property type="evidence" value="ECO:0007669"/>
    <property type="project" value="UniProtKB-KW"/>
</dbReference>
<dbReference type="HOGENOM" id="CLU_001832_5_11_1"/>
<evidence type="ECO:0000256" key="5">
    <source>
        <dbReference type="ARBA" id="ARBA00022840"/>
    </source>
</evidence>
<dbReference type="SMART" id="SM00847">
    <property type="entry name" value="HA2"/>
    <property type="match status" value="1"/>
</dbReference>
<accession>K3VFK6</accession>
<evidence type="ECO:0000313" key="7">
    <source>
        <dbReference type="EMBL" id="EKJ71608.1"/>
    </source>
</evidence>
<evidence type="ECO:0000259" key="6">
    <source>
        <dbReference type="SMART" id="SM00847"/>
    </source>
</evidence>
<dbReference type="GO" id="GO:0003723">
    <property type="term" value="F:RNA binding"/>
    <property type="evidence" value="ECO:0007669"/>
    <property type="project" value="TreeGrafter"/>
</dbReference>
<dbReference type="Proteomes" id="UP000007978">
    <property type="component" value="Chromosome 2"/>
</dbReference>
<dbReference type="AlphaFoldDB" id="K3VFK6"/>
<reference evidence="7 8" key="1">
    <citation type="journal article" date="2012" name="PLoS Pathog.">
        <title>Comparative pathogenomics reveals horizontally acquired novel virulence genes in fungi infecting cereal hosts.</title>
        <authorList>
            <person name="Gardiner D.M."/>
            <person name="McDonald M.C."/>
            <person name="Covarelli L."/>
            <person name="Solomon P.S."/>
            <person name="Rusu A.G."/>
            <person name="Marshall M."/>
            <person name="Kazan K."/>
            <person name="Chakraborty S."/>
            <person name="McDonald B.A."/>
            <person name="Manners J.M."/>
        </authorList>
    </citation>
    <scope>NUCLEOTIDE SEQUENCE [LARGE SCALE GENOMIC DNA]</scope>
    <source>
        <strain evidence="7 8">CS3096</strain>
    </source>
</reference>
<gene>
    <name evidence="7" type="ORF">FPSE_08247</name>
</gene>
<dbReference type="PROSITE" id="PS00690">
    <property type="entry name" value="DEAH_ATP_HELICASE"/>
    <property type="match status" value="1"/>
</dbReference>
<dbReference type="eggNOG" id="KOG0925">
    <property type="taxonomic scope" value="Eukaryota"/>
</dbReference>
<dbReference type="RefSeq" id="XP_009259640.1">
    <property type="nucleotide sequence ID" value="XM_009261365.1"/>
</dbReference>
<dbReference type="Gene3D" id="1.20.120.1080">
    <property type="match status" value="1"/>
</dbReference>
<comment type="similarity">
    <text evidence="1">Belongs to the DEAD box helicase family. DEAH subfamily.</text>
</comment>
<dbReference type="OrthoDB" id="10253254at2759"/>
<evidence type="ECO:0000256" key="1">
    <source>
        <dbReference type="ARBA" id="ARBA00008792"/>
    </source>
</evidence>
<dbReference type="GO" id="GO:0004386">
    <property type="term" value="F:helicase activity"/>
    <property type="evidence" value="ECO:0007669"/>
    <property type="project" value="UniProtKB-KW"/>
</dbReference>